<dbReference type="EMBL" id="JACHDB010000002">
    <property type="protein sequence ID" value="MBB5435685.1"/>
    <property type="molecule type" value="Genomic_DNA"/>
</dbReference>
<feature type="coiled-coil region" evidence="5">
    <location>
        <begin position="41"/>
        <end position="103"/>
    </location>
</feature>
<dbReference type="PROSITE" id="PS51935">
    <property type="entry name" value="NLPC_P60"/>
    <property type="match status" value="1"/>
</dbReference>
<feature type="region of interest" description="Disordered" evidence="6">
    <location>
        <begin position="112"/>
        <end position="185"/>
    </location>
</feature>
<feature type="compositionally biased region" description="Basic and acidic residues" evidence="6">
    <location>
        <begin position="167"/>
        <end position="185"/>
    </location>
</feature>
<dbReference type="PANTHER" id="PTHR47053">
    <property type="entry name" value="MUREIN DD-ENDOPEPTIDASE MEPH-RELATED"/>
    <property type="match status" value="1"/>
</dbReference>
<feature type="domain" description="NlpC/P60" evidence="8">
    <location>
        <begin position="232"/>
        <end position="349"/>
    </location>
</feature>
<keyword evidence="10" id="KW-1185">Reference proteome</keyword>
<dbReference type="AlphaFoldDB" id="A0A7W8VH06"/>
<feature type="region of interest" description="Disordered" evidence="6">
    <location>
        <begin position="201"/>
        <end position="225"/>
    </location>
</feature>
<reference evidence="9 10" key="1">
    <citation type="submission" date="2020-08" db="EMBL/GenBank/DDBJ databases">
        <title>Sequencing the genomes of 1000 actinobacteria strains.</title>
        <authorList>
            <person name="Klenk H.-P."/>
        </authorList>
    </citation>
    <scope>NUCLEOTIDE SEQUENCE [LARGE SCALE GENOMIC DNA]</scope>
    <source>
        <strain evidence="9 10">DSM 44551</strain>
    </source>
</reference>
<evidence type="ECO:0000256" key="6">
    <source>
        <dbReference type="SAM" id="MobiDB-lite"/>
    </source>
</evidence>
<dbReference type="Gene3D" id="3.90.1720.10">
    <property type="entry name" value="endopeptidase domain like (from Nostoc punctiforme)"/>
    <property type="match status" value="1"/>
</dbReference>
<sequence length="349" mass="37183">MDQRRERGAHRRTFATVGFIAAGALLASTAVTGTAFADPSADDVRSKIEKLQEEYAELAEAYNQAKEDHDAAKSKLADIRKERKEVQEKLEDMQSGVRELATAAYSGADYGSVPFLVSSSGPEEALEQASDLGYLSQSQQDKLGNYTEEKDKLDKLEAEADDTEDEAKEKLEEAEEAKSDSEEKIAEQEAILDGLTDEERAQASEGVDGGSSSSGSSGGGSTGGASYNGSATGNAKTAIDFIYAQIGDSYSLGANGPDVWDCSSLVQAAWREAGVSLPRTTYDQINAGTSVSYDNLQPGDLVFFYSGPSHVGMYVGDGKMVHASNPSKPVAEVQMSPYWSGQFTGAIRP</sequence>
<feature type="signal peptide" evidence="7">
    <location>
        <begin position="1"/>
        <end position="37"/>
    </location>
</feature>
<evidence type="ECO:0000256" key="4">
    <source>
        <dbReference type="ARBA" id="ARBA00022807"/>
    </source>
</evidence>
<keyword evidence="3 9" id="KW-0378">Hydrolase</keyword>
<evidence type="ECO:0000313" key="10">
    <source>
        <dbReference type="Proteomes" id="UP000572635"/>
    </source>
</evidence>
<keyword evidence="4" id="KW-0788">Thiol protease</keyword>
<comment type="similarity">
    <text evidence="1">Belongs to the peptidase C40 family.</text>
</comment>
<dbReference type="InterPro" id="IPR000064">
    <property type="entry name" value="NLP_P60_dom"/>
</dbReference>
<gene>
    <name evidence="9" type="ORF">HDA36_005833</name>
</gene>
<protein>
    <submittedName>
        <fullName evidence="9">Cell wall-associated NlpC family hydrolase</fullName>
    </submittedName>
</protein>
<keyword evidence="2" id="KW-0645">Protease</keyword>
<accession>A0A7W8VH06</accession>
<dbReference type="PANTHER" id="PTHR47053:SF1">
    <property type="entry name" value="MUREIN DD-ENDOPEPTIDASE MEPH-RELATED"/>
    <property type="match status" value="1"/>
</dbReference>
<dbReference type="GO" id="GO:0008234">
    <property type="term" value="F:cysteine-type peptidase activity"/>
    <property type="evidence" value="ECO:0007669"/>
    <property type="project" value="UniProtKB-KW"/>
</dbReference>
<evidence type="ECO:0000256" key="7">
    <source>
        <dbReference type="SAM" id="SignalP"/>
    </source>
</evidence>
<name>A0A7W8VH06_9ACTN</name>
<organism evidence="9 10">
    <name type="scientific">Nocardiopsis composta</name>
    <dbReference type="NCBI Taxonomy" id="157465"/>
    <lineage>
        <taxon>Bacteria</taxon>
        <taxon>Bacillati</taxon>
        <taxon>Actinomycetota</taxon>
        <taxon>Actinomycetes</taxon>
        <taxon>Streptosporangiales</taxon>
        <taxon>Nocardiopsidaceae</taxon>
        <taxon>Nocardiopsis</taxon>
    </lineage>
</organism>
<comment type="caution">
    <text evidence="9">The sequence shown here is derived from an EMBL/GenBank/DDBJ whole genome shotgun (WGS) entry which is preliminary data.</text>
</comment>
<evidence type="ECO:0000256" key="3">
    <source>
        <dbReference type="ARBA" id="ARBA00022801"/>
    </source>
</evidence>
<feature type="compositionally biased region" description="Basic and acidic residues" evidence="6">
    <location>
        <begin position="147"/>
        <end position="158"/>
    </location>
</feature>
<dbReference type="Pfam" id="PF00877">
    <property type="entry name" value="NLPC_P60"/>
    <property type="match status" value="1"/>
</dbReference>
<evidence type="ECO:0000256" key="2">
    <source>
        <dbReference type="ARBA" id="ARBA00022670"/>
    </source>
</evidence>
<evidence type="ECO:0000256" key="1">
    <source>
        <dbReference type="ARBA" id="ARBA00007074"/>
    </source>
</evidence>
<keyword evidence="5" id="KW-0175">Coiled coil</keyword>
<evidence type="ECO:0000256" key="5">
    <source>
        <dbReference type="SAM" id="Coils"/>
    </source>
</evidence>
<dbReference type="InterPro" id="IPR038765">
    <property type="entry name" value="Papain-like_cys_pep_sf"/>
</dbReference>
<dbReference type="SUPFAM" id="SSF54001">
    <property type="entry name" value="Cysteine proteinases"/>
    <property type="match status" value="1"/>
</dbReference>
<evidence type="ECO:0000259" key="8">
    <source>
        <dbReference type="PROSITE" id="PS51935"/>
    </source>
</evidence>
<dbReference type="InterPro" id="IPR051202">
    <property type="entry name" value="Peptidase_C40"/>
</dbReference>
<dbReference type="Gene3D" id="6.10.250.3150">
    <property type="match status" value="1"/>
</dbReference>
<dbReference type="GO" id="GO:0006508">
    <property type="term" value="P:proteolysis"/>
    <property type="evidence" value="ECO:0007669"/>
    <property type="project" value="UniProtKB-KW"/>
</dbReference>
<keyword evidence="7" id="KW-0732">Signal</keyword>
<dbReference type="Proteomes" id="UP000572635">
    <property type="component" value="Unassembled WGS sequence"/>
</dbReference>
<feature type="chain" id="PRO_5031144356" evidence="7">
    <location>
        <begin position="38"/>
        <end position="349"/>
    </location>
</feature>
<evidence type="ECO:0000313" key="9">
    <source>
        <dbReference type="EMBL" id="MBB5435685.1"/>
    </source>
</evidence>
<dbReference type="RefSeq" id="WP_184398669.1">
    <property type="nucleotide sequence ID" value="NZ_BAAAJD010000027.1"/>
</dbReference>
<proteinExistence type="inferred from homology"/>